<gene>
    <name evidence="2" type="ORF">BKD09_10835</name>
</gene>
<reference evidence="2 3" key="1">
    <citation type="submission" date="2016-11" db="EMBL/GenBank/DDBJ databases">
        <title>Complete Genome Sequence of Bradyrhizobium sp. strain J5, an isolated from soybean nodule in Hokkaido.</title>
        <authorList>
            <person name="Kanehara K."/>
        </authorList>
    </citation>
    <scope>NUCLEOTIDE SEQUENCE [LARGE SCALE GENOMIC DNA]</scope>
    <source>
        <strain evidence="2 3">J5</strain>
    </source>
</reference>
<feature type="region of interest" description="Disordered" evidence="1">
    <location>
        <begin position="25"/>
        <end position="75"/>
    </location>
</feature>
<accession>A0A1L3F682</accession>
<evidence type="ECO:0000256" key="1">
    <source>
        <dbReference type="SAM" id="MobiDB-lite"/>
    </source>
</evidence>
<name>A0A1L3F682_BRAJP</name>
<organism evidence="2 3">
    <name type="scientific">Bradyrhizobium japonicum</name>
    <dbReference type="NCBI Taxonomy" id="375"/>
    <lineage>
        <taxon>Bacteria</taxon>
        <taxon>Pseudomonadati</taxon>
        <taxon>Pseudomonadota</taxon>
        <taxon>Alphaproteobacteria</taxon>
        <taxon>Hyphomicrobiales</taxon>
        <taxon>Nitrobacteraceae</taxon>
        <taxon>Bradyrhizobium</taxon>
    </lineage>
</organism>
<dbReference type="EMBL" id="CP017637">
    <property type="protein sequence ID" value="APG08829.1"/>
    <property type="molecule type" value="Genomic_DNA"/>
</dbReference>
<evidence type="ECO:0000313" key="2">
    <source>
        <dbReference type="EMBL" id="APG08829.1"/>
    </source>
</evidence>
<dbReference type="Proteomes" id="UP000181962">
    <property type="component" value="Chromosome"/>
</dbReference>
<evidence type="ECO:0000313" key="3">
    <source>
        <dbReference type="Proteomes" id="UP000181962"/>
    </source>
</evidence>
<proteinExistence type="predicted"/>
<dbReference type="AlphaFoldDB" id="A0A1L3F682"/>
<protein>
    <submittedName>
        <fullName evidence="2">Uncharacterized protein</fullName>
    </submittedName>
</protein>
<sequence length="75" mass="8040">MPGPTPGHFVFVGEARSRHTLSVVPANAGTHNPREEFGEDPSFGTPTDHIDRFRGMGPRVRGDDTGEHGRTASGD</sequence>
<feature type="compositionally biased region" description="Basic and acidic residues" evidence="1">
    <location>
        <begin position="48"/>
        <end position="75"/>
    </location>
</feature>